<protein>
    <submittedName>
        <fullName evidence="1">Uncharacterized protein</fullName>
    </submittedName>
</protein>
<organism evidence="1 2">
    <name type="scientific">Ureibacillus suwonensis</name>
    <dbReference type="NCBI Taxonomy" id="313007"/>
    <lineage>
        <taxon>Bacteria</taxon>
        <taxon>Bacillati</taxon>
        <taxon>Bacillota</taxon>
        <taxon>Bacilli</taxon>
        <taxon>Bacillales</taxon>
        <taxon>Caryophanaceae</taxon>
        <taxon>Ureibacillus</taxon>
    </lineage>
</organism>
<dbReference type="RefSeq" id="WP_390309540.1">
    <property type="nucleotide sequence ID" value="NZ_JBHSNQ010000081.1"/>
</dbReference>
<evidence type="ECO:0000313" key="2">
    <source>
        <dbReference type="Proteomes" id="UP001595978"/>
    </source>
</evidence>
<dbReference type="EMBL" id="JBHSNQ010000081">
    <property type="protein sequence ID" value="MFC5542132.1"/>
    <property type="molecule type" value="Genomic_DNA"/>
</dbReference>
<proteinExistence type="predicted"/>
<name>A0ABW0RDN4_9BACL</name>
<evidence type="ECO:0000313" key="1">
    <source>
        <dbReference type="EMBL" id="MFC5542132.1"/>
    </source>
</evidence>
<sequence length="55" mass="6059">MQNGGKMPDYGGYYNAGKPKIIGSADKFITLEEKHCRMADIRLILADITMPGSLK</sequence>
<dbReference type="Proteomes" id="UP001595978">
    <property type="component" value="Unassembled WGS sequence"/>
</dbReference>
<keyword evidence="2" id="KW-1185">Reference proteome</keyword>
<reference evidence="2" key="1">
    <citation type="journal article" date="2019" name="Int. J. Syst. Evol. Microbiol.">
        <title>The Global Catalogue of Microorganisms (GCM) 10K type strain sequencing project: providing services to taxonomists for standard genome sequencing and annotation.</title>
        <authorList>
            <consortium name="The Broad Institute Genomics Platform"/>
            <consortium name="The Broad Institute Genome Sequencing Center for Infectious Disease"/>
            <person name="Wu L."/>
            <person name="Ma J."/>
        </authorList>
    </citation>
    <scope>NUCLEOTIDE SEQUENCE [LARGE SCALE GENOMIC DNA]</scope>
    <source>
        <strain evidence="2">CCUG 56331</strain>
    </source>
</reference>
<accession>A0ABW0RDN4</accession>
<comment type="caution">
    <text evidence="1">The sequence shown here is derived from an EMBL/GenBank/DDBJ whole genome shotgun (WGS) entry which is preliminary data.</text>
</comment>
<gene>
    <name evidence="1" type="ORF">ACFPOH_10180</name>
</gene>